<organism evidence="4 5">
    <name type="scientific">Escallonia herrerae</name>
    <dbReference type="NCBI Taxonomy" id="1293975"/>
    <lineage>
        <taxon>Eukaryota</taxon>
        <taxon>Viridiplantae</taxon>
        <taxon>Streptophyta</taxon>
        <taxon>Embryophyta</taxon>
        <taxon>Tracheophyta</taxon>
        <taxon>Spermatophyta</taxon>
        <taxon>Magnoliopsida</taxon>
        <taxon>eudicotyledons</taxon>
        <taxon>Gunneridae</taxon>
        <taxon>Pentapetalae</taxon>
        <taxon>asterids</taxon>
        <taxon>campanulids</taxon>
        <taxon>Escalloniales</taxon>
        <taxon>Escalloniaceae</taxon>
        <taxon>Escallonia</taxon>
    </lineage>
</organism>
<name>A0AA89AZN6_9ASTE</name>
<dbReference type="PROSITE" id="PS51375">
    <property type="entry name" value="PPR"/>
    <property type="match status" value="2"/>
</dbReference>
<dbReference type="GO" id="GO:0003723">
    <property type="term" value="F:RNA binding"/>
    <property type="evidence" value="ECO:0007669"/>
    <property type="project" value="InterPro"/>
</dbReference>
<evidence type="ECO:0000256" key="3">
    <source>
        <dbReference type="SAM" id="SignalP"/>
    </source>
</evidence>
<feature type="signal peptide" evidence="3">
    <location>
        <begin position="1"/>
        <end position="22"/>
    </location>
</feature>
<dbReference type="PANTHER" id="PTHR47926">
    <property type="entry name" value="PENTATRICOPEPTIDE REPEAT-CONTAINING PROTEIN"/>
    <property type="match status" value="1"/>
</dbReference>
<proteinExistence type="predicted"/>
<feature type="repeat" description="PPR" evidence="2">
    <location>
        <begin position="205"/>
        <end position="239"/>
    </location>
</feature>
<comment type="caution">
    <text evidence="4">The sequence shown here is derived from an EMBL/GenBank/DDBJ whole genome shotgun (WGS) entry which is preliminary data.</text>
</comment>
<reference evidence="4" key="1">
    <citation type="submission" date="2022-12" db="EMBL/GenBank/DDBJ databases">
        <title>Draft genome assemblies for two species of Escallonia (Escalloniales).</title>
        <authorList>
            <person name="Chanderbali A."/>
            <person name="Dervinis C."/>
            <person name="Anghel I."/>
            <person name="Soltis D."/>
            <person name="Soltis P."/>
            <person name="Zapata F."/>
        </authorList>
    </citation>
    <scope>NUCLEOTIDE SEQUENCE</scope>
    <source>
        <strain evidence="4">UCBG64.0493</strain>
        <tissue evidence="4">Leaf</tissue>
    </source>
</reference>
<evidence type="ECO:0008006" key="6">
    <source>
        <dbReference type="Google" id="ProtNLM"/>
    </source>
</evidence>
<sequence length="383" mass="42589">MDAETFPFKLLLLLLLLLPTPARDLTYSSPSHHVPSISSDLRSIHKVMSIFAAILRKLASSTISVTISPRLPTTIPKSLNCHIAFASYAKIHSSAYPSTHIYHLKNQGLDSNVYWCTKMIASYVENHRLGDALNLFDEMSVKDTVVWNLMIKGCLDRGDLDMGMKLFEEMPERNVISCTTMINGLFQYGRVELAEHLFREMPTRDIAAWNAMIHGYFGNKRAEDAVKLFYKMPCRNVISWTSVISGLDQQGKSNEALMVGSGVQGTPNTYSCVITACASALALGLGAGIHGHVIKLNYVTDGYIAASMITLYAKCKQIENSCNIFNEKLHKNVAVWTALLTGYGLNLRHGDALKFWFYNCLFWLSVQGSGHGIRVTKRPVVGL</sequence>
<dbReference type="Gene3D" id="1.25.40.10">
    <property type="entry name" value="Tetratricopeptide repeat domain"/>
    <property type="match status" value="3"/>
</dbReference>
<dbReference type="Pfam" id="PF13041">
    <property type="entry name" value="PPR_2"/>
    <property type="match status" value="1"/>
</dbReference>
<dbReference type="NCBIfam" id="TIGR00756">
    <property type="entry name" value="PPR"/>
    <property type="match status" value="4"/>
</dbReference>
<feature type="chain" id="PRO_5041637136" description="Pentatricopeptide repeat-containing protein" evidence="3">
    <location>
        <begin position="23"/>
        <end position="383"/>
    </location>
</feature>
<dbReference type="InterPro" id="IPR011990">
    <property type="entry name" value="TPR-like_helical_dom_sf"/>
</dbReference>
<dbReference type="GO" id="GO:0009451">
    <property type="term" value="P:RNA modification"/>
    <property type="evidence" value="ECO:0007669"/>
    <property type="project" value="InterPro"/>
</dbReference>
<dbReference type="EMBL" id="JAVXUP010000789">
    <property type="protein sequence ID" value="KAK3020908.1"/>
    <property type="molecule type" value="Genomic_DNA"/>
</dbReference>
<evidence type="ECO:0000256" key="2">
    <source>
        <dbReference type="PROSITE-ProRule" id="PRU00708"/>
    </source>
</evidence>
<dbReference type="PANTHER" id="PTHR47926:SF468">
    <property type="entry name" value="PENTATRICOPEPTIDE REPEAT-CONTAINING PROTEIN"/>
    <property type="match status" value="1"/>
</dbReference>
<keyword evidence="5" id="KW-1185">Reference proteome</keyword>
<feature type="repeat" description="PPR" evidence="2">
    <location>
        <begin position="143"/>
        <end position="177"/>
    </location>
</feature>
<dbReference type="InterPro" id="IPR046960">
    <property type="entry name" value="PPR_At4g14850-like_plant"/>
</dbReference>
<evidence type="ECO:0000313" key="5">
    <source>
        <dbReference type="Proteomes" id="UP001188597"/>
    </source>
</evidence>
<gene>
    <name evidence="4" type="ORF">RJ639_045891</name>
</gene>
<evidence type="ECO:0000256" key="1">
    <source>
        <dbReference type="ARBA" id="ARBA00022737"/>
    </source>
</evidence>
<dbReference type="InterPro" id="IPR002885">
    <property type="entry name" value="PPR_rpt"/>
</dbReference>
<keyword evidence="1" id="KW-0677">Repeat</keyword>
<keyword evidence="3" id="KW-0732">Signal</keyword>
<accession>A0AA89AZN6</accession>
<dbReference type="AlphaFoldDB" id="A0AA89AZN6"/>
<protein>
    <recommendedName>
        <fullName evidence="6">Pentatricopeptide repeat-containing protein</fullName>
    </recommendedName>
</protein>
<evidence type="ECO:0000313" key="4">
    <source>
        <dbReference type="EMBL" id="KAK3020908.1"/>
    </source>
</evidence>
<dbReference type="Proteomes" id="UP001188597">
    <property type="component" value="Unassembled WGS sequence"/>
</dbReference>
<dbReference type="Pfam" id="PF01535">
    <property type="entry name" value="PPR"/>
    <property type="match status" value="3"/>
</dbReference>